<evidence type="ECO:0000259" key="2">
    <source>
        <dbReference type="PROSITE" id="PS50020"/>
    </source>
</evidence>
<comment type="caution">
    <text evidence="3">The sequence shown here is derived from an EMBL/GenBank/DDBJ whole genome shotgun (WGS) entry which is preliminary data.</text>
</comment>
<feature type="compositionally biased region" description="Basic residues" evidence="1">
    <location>
        <begin position="299"/>
        <end position="312"/>
    </location>
</feature>
<protein>
    <recommendedName>
        <fullName evidence="2">WW domain-containing protein</fullName>
    </recommendedName>
</protein>
<dbReference type="SUPFAM" id="SSF51045">
    <property type="entry name" value="WW domain"/>
    <property type="match status" value="1"/>
</dbReference>
<feature type="region of interest" description="Disordered" evidence="1">
    <location>
        <begin position="43"/>
        <end position="63"/>
    </location>
</feature>
<name>A0AA89BMK5_PINIB</name>
<dbReference type="CDD" id="cd00201">
    <property type="entry name" value="WW"/>
    <property type="match status" value="1"/>
</dbReference>
<accession>A0AA89BMK5</accession>
<feature type="compositionally biased region" description="Low complexity" evidence="1">
    <location>
        <begin position="168"/>
        <end position="185"/>
    </location>
</feature>
<reference evidence="3" key="1">
    <citation type="submission" date="2019-08" db="EMBL/GenBank/DDBJ databases">
        <title>The improved chromosome-level genome for the pearl oyster Pinctada fucata martensii using PacBio sequencing and Hi-C.</title>
        <authorList>
            <person name="Zheng Z."/>
        </authorList>
    </citation>
    <scope>NUCLEOTIDE SEQUENCE</scope>
    <source>
        <strain evidence="3">ZZ-2019</strain>
        <tissue evidence="3">Adductor muscle</tissue>
    </source>
</reference>
<proteinExistence type="predicted"/>
<dbReference type="Pfam" id="PF00397">
    <property type="entry name" value="WW"/>
    <property type="match status" value="1"/>
</dbReference>
<dbReference type="EMBL" id="VSWD01000011">
    <property type="protein sequence ID" value="KAK3088362.1"/>
    <property type="molecule type" value="Genomic_DNA"/>
</dbReference>
<evidence type="ECO:0000313" key="4">
    <source>
        <dbReference type="Proteomes" id="UP001186944"/>
    </source>
</evidence>
<dbReference type="PROSITE" id="PS01159">
    <property type="entry name" value="WW_DOMAIN_1"/>
    <property type="match status" value="1"/>
</dbReference>
<dbReference type="AlphaFoldDB" id="A0AA89BMK5"/>
<keyword evidence="4" id="KW-1185">Reference proteome</keyword>
<dbReference type="PROSITE" id="PS50020">
    <property type="entry name" value="WW_DOMAIN_2"/>
    <property type="match status" value="1"/>
</dbReference>
<feature type="domain" description="WW" evidence="2">
    <location>
        <begin position="8"/>
        <end position="42"/>
    </location>
</feature>
<feature type="compositionally biased region" description="Low complexity" evidence="1">
    <location>
        <begin position="46"/>
        <end position="63"/>
    </location>
</feature>
<evidence type="ECO:0000313" key="3">
    <source>
        <dbReference type="EMBL" id="KAK3088362.1"/>
    </source>
</evidence>
<feature type="region of interest" description="Disordered" evidence="1">
    <location>
        <begin position="291"/>
        <end position="383"/>
    </location>
</feature>
<evidence type="ECO:0000256" key="1">
    <source>
        <dbReference type="SAM" id="MobiDB-lite"/>
    </source>
</evidence>
<dbReference type="InterPro" id="IPR036020">
    <property type="entry name" value="WW_dom_sf"/>
</dbReference>
<sequence length="431" mass="46664">MAATSWHPPLPPGWEARWDQNQRAYFYIDHSTKRTQWQDPRPAYWAAQKAQQQASSSHGQHTAAAQLLGSNSSTSGRGGSAAIPLRGYAPGTAYAKKVKESHFTKETKHPPPDDSSRHDATIQRLSKMYQGARIDMIKDIFEASQHNEQRAKAMLEGMGYAPTAHNTASSSLASPKKSASPSPKAAVKKTPQKAAAKPQISATEKYQRRQKLIQEFPTSADSVINMALESADYDLGKARVLLKSFAETSVPKSTARSKVLETDFSASTSFSFTSSTEPAALDMDVGMPVAFGETSTSSKPKKTGKSPAKKAHKKEDNQAAKRTASPKPKAPTSASVQVSRAKQVTHTSVSGPSRHKVVTHQPGHESQYRTLAKGPDPTLRNGPNKDYLISEYTVTMGPNHAYRIGPDPNNVKGPMMAMGADPSIRCGPMRG</sequence>
<dbReference type="InterPro" id="IPR001202">
    <property type="entry name" value="WW_dom"/>
</dbReference>
<dbReference type="Gene3D" id="2.20.70.10">
    <property type="match status" value="1"/>
</dbReference>
<organism evidence="3 4">
    <name type="scientific">Pinctada imbricata</name>
    <name type="common">Atlantic pearl-oyster</name>
    <name type="synonym">Pinctada martensii</name>
    <dbReference type="NCBI Taxonomy" id="66713"/>
    <lineage>
        <taxon>Eukaryota</taxon>
        <taxon>Metazoa</taxon>
        <taxon>Spiralia</taxon>
        <taxon>Lophotrochozoa</taxon>
        <taxon>Mollusca</taxon>
        <taxon>Bivalvia</taxon>
        <taxon>Autobranchia</taxon>
        <taxon>Pteriomorphia</taxon>
        <taxon>Pterioida</taxon>
        <taxon>Pterioidea</taxon>
        <taxon>Pteriidae</taxon>
        <taxon>Pinctada</taxon>
    </lineage>
</organism>
<gene>
    <name evidence="3" type="ORF">FSP39_018212</name>
</gene>
<dbReference type="SMART" id="SM00456">
    <property type="entry name" value="WW"/>
    <property type="match status" value="1"/>
</dbReference>
<feature type="compositionally biased region" description="Polar residues" evidence="1">
    <location>
        <begin position="332"/>
        <end position="351"/>
    </location>
</feature>
<feature type="region of interest" description="Disordered" evidence="1">
    <location>
        <begin position="162"/>
        <end position="206"/>
    </location>
</feature>
<feature type="region of interest" description="Disordered" evidence="1">
    <location>
        <begin position="98"/>
        <end position="119"/>
    </location>
</feature>
<dbReference type="Proteomes" id="UP001186944">
    <property type="component" value="Unassembled WGS sequence"/>
</dbReference>